<dbReference type="EMBL" id="CAJVQB010015083">
    <property type="protein sequence ID" value="CAG8772440.1"/>
    <property type="molecule type" value="Genomic_DNA"/>
</dbReference>
<reference evidence="1 2" key="1">
    <citation type="submission" date="2021-06" db="EMBL/GenBank/DDBJ databases">
        <authorList>
            <person name="Kallberg Y."/>
            <person name="Tangrot J."/>
            <person name="Rosling A."/>
        </authorList>
    </citation>
    <scope>NUCLEOTIDE SEQUENCE [LARGE SCALE GENOMIC DNA]</scope>
    <source>
        <strain evidence="1 2">120-4 pot B 10/14</strain>
    </source>
</reference>
<dbReference type="Proteomes" id="UP000789901">
    <property type="component" value="Unassembled WGS sequence"/>
</dbReference>
<sequence length="132" mass="14744">ITLIADSYDVRGALIYTNMELNNIVIYFFDTLINHTEFINAVEPFNPEIIYASTQSFLQNMIRPRRRDVNSRDLVVKVSGGDGVYNEAVGVHGIVVTVGPGISAVQSLDTILYFVHDKLGIFRDVMVYVEGS</sequence>
<name>A0ABN7VHK1_GIGMA</name>
<keyword evidence="2" id="KW-1185">Reference proteome</keyword>
<proteinExistence type="predicted"/>
<gene>
    <name evidence="1" type="ORF">GMARGA_LOCUS18685</name>
</gene>
<evidence type="ECO:0000313" key="2">
    <source>
        <dbReference type="Proteomes" id="UP000789901"/>
    </source>
</evidence>
<organism evidence="1 2">
    <name type="scientific">Gigaspora margarita</name>
    <dbReference type="NCBI Taxonomy" id="4874"/>
    <lineage>
        <taxon>Eukaryota</taxon>
        <taxon>Fungi</taxon>
        <taxon>Fungi incertae sedis</taxon>
        <taxon>Mucoromycota</taxon>
        <taxon>Glomeromycotina</taxon>
        <taxon>Glomeromycetes</taxon>
        <taxon>Diversisporales</taxon>
        <taxon>Gigasporaceae</taxon>
        <taxon>Gigaspora</taxon>
    </lineage>
</organism>
<feature type="non-terminal residue" evidence="1">
    <location>
        <position position="1"/>
    </location>
</feature>
<evidence type="ECO:0000313" key="1">
    <source>
        <dbReference type="EMBL" id="CAG8772440.1"/>
    </source>
</evidence>
<accession>A0ABN7VHK1</accession>
<protein>
    <submittedName>
        <fullName evidence="1">24372_t:CDS:1</fullName>
    </submittedName>
</protein>
<comment type="caution">
    <text evidence="1">The sequence shown here is derived from an EMBL/GenBank/DDBJ whole genome shotgun (WGS) entry which is preliminary data.</text>
</comment>